<feature type="non-terminal residue" evidence="1">
    <location>
        <position position="1"/>
    </location>
</feature>
<proteinExistence type="predicted"/>
<dbReference type="Proteomes" id="UP000789860">
    <property type="component" value="Unassembled WGS sequence"/>
</dbReference>
<protein>
    <submittedName>
        <fullName evidence="1">710_t:CDS:1</fullName>
    </submittedName>
</protein>
<evidence type="ECO:0000313" key="1">
    <source>
        <dbReference type="EMBL" id="CAG8720896.1"/>
    </source>
</evidence>
<evidence type="ECO:0000313" key="2">
    <source>
        <dbReference type="Proteomes" id="UP000789860"/>
    </source>
</evidence>
<accession>A0ACA9PTY9</accession>
<reference evidence="1" key="1">
    <citation type="submission" date="2021-06" db="EMBL/GenBank/DDBJ databases">
        <authorList>
            <person name="Kallberg Y."/>
            <person name="Tangrot J."/>
            <person name="Rosling A."/>
        </authorList>
    </citation>
    <scope>NUCLEOTIDE SEQUENCE</scope>
    <source>
        <strain evidence="1">AU212A</strain>
    </source>
</reference>
<organism evidence="1 2">
    <name type="scientific">Scutellospora calospora</name>
    <dbReference type="NCBI Taxonomy" id="85575"/>
    <lineage>
        <taxon>Eukaryota</taxon>
        <taxon>Fungi</taxon>
        <taxon>Fungi incertae sedis</taxon>
        <taxon>Mucoromycota</taxon>
        <taxon>Glomeromycotina</taxon>
        <taxon>Glomeromycetes</taxon>
        <taxon>Diversisporales</taxon>
        <taxon>Gigasporaceae</taxon>
        <taxon>Scutellospora</taxon>
    </lineage>
</organism>
<dbReference type="EMBL" id="CAJVPM010047461">
    <property type="protein sequence ID" value="CAG8720896.1"/>
    <property type="molecule type" value="Genomic_DNA"/>
</dbReference>
<gene>
    <name evidence="1" type="ORF">SCALOS_LOCUS11253</name>
</gene>
<sequence length="41" mass="4557">SEEPEFGSNSSSEKSEFGPTSDSKDLIWIKFSSFEPESEPT</sequence>
<name>A0ACA9PTY9_9GLOM</name>
<keyword evidence="2" id="KW-1185">Reference proteome</keyword>
<feature type="non-terminal residue" evidence="1">
    <location>
        <position position="41"/>
    </location>
</feature>
<comment type="caution">
    <text evidence="1">The sequence shown here is derived from an EMBL/GenBank/DDBJ whole genome shotgun (WGS) entry which is preliminary data.</text>
</comment>